<dbReference type="InterPro" id="IPR022637">
    <property type="entry name" value="DNA_polIII_beta_cen"/>
</dbReference>
<feature type="domain" description="DNA polymerase III beta sliding clamp N-terminal" evidence="11">
    <location>
        <begin position="1"/>
        <end position="119"/>
    </location>
</feature>
<dbReference type="GO" id="GO:0009360">
    <property type="term" value="C:DNA polymerase III complex"/>
    <property type="evidence" value="ECO:0007669"/>
    <property type="project" value="InterPro"/>
</dbReference>
<keyword evidence="5 10" id="KW-0808">Transferase</keyword>
<comment type="similarity">
    <text evidence="2 10">Belongs to the beta sliding clamp family.</text>
</comment>
<evidence type="ECO:0000259" key="11">
    <source>
        <dbReference type="Pfam" id="PF00712"/>
    </source>
</evidence>
<dbReference type="InterPro" id="IPR022635">
    <property type="entry name" value="DNA_polIII_beta_C"/>
</dbReference>
<gene>
    <name evidence="14" type="ORF">BCB69_05770</name>
</gene>
<dbReference type="KEGG" id="dpn:BCB69_05770"/>
<dbReference type="GO" id="GO:0003677">
    <property type="term" value="F:DNA binding"/>
    <property type="evidence" value="ECO:0007669"/>
    <property type="project" value="UniProtKB-UniRule"/>
</dbReference>
<evidence type="ECO:0000256" key="4">
    <source>
        <dbReference type="ARBA" id="ARBA00022490"/>
    </source>
</evidence>
<dbReference type="GO" id="GO:0006271">
    <property type="term" value="P:DNA strand elongation involved in DNA replication"/>
    <property type="evidence" value="ECO:0007669"/>
    <property type="project" value="TreeGrafter"/>
</dbReference>
<dbReference type="SUPFAM" id="SSF55979">
    <property type="entry name" value="DNA clamp"/>
    <property type="match status" value="3"/>
</dbReference>
<evidence type="ECO:0000256" key="2">
    <source>
        <dbReference type="ARBA" id="ARBA00010752"/>
    </source>
</evidence>
<dbReference type="InterPro" id="IPR001001">
    <property type="entry name" value="DNA_polIII_beta"/>
</dbReference>
<dbReference type="PANTHER" id="PTHR30478">
    <property type="entry name" value="DNA POLYMERASE III SUBUNIT BETA"/>
    <property type="match status" value="1"/>
</dbReference>
<dbReference type="Pfam" id="PF02768">
    <property type="entry name" value="DNA_pol3_beta_3"/>
    <property type="match status" value="1"/>
</dbReference>
<evidence type="ECO:0000256" key="10">
    <source>
        <dbReference type="PIRNR" id="PIRNR000804"/>
    </source>
</evidence>
<reference evidence="15" key="1">
    <citation type="submission" date="2016-08" db="EMBL/GenBank/DDBJ databases">
        <authorList>
            <person name="Holder M.E."/>
            <person name="Ajami N.J."/>
            <person name="Petrosino J.F."/>
        </authorList>
    </citation>
    <scope>NUCLEOTIDE SEQUENCE [LARGE SCALE GENOMIC DNA]</scope>
    <source>
        <strain evidence="15">F0677</strain>
    </source>
</reference>
<feature type="domain" description="DNA polymerase III beta sliding clamp central" evidence="12">
    <location>
        <begin position="133"/>
        <end position="245"/>
    </location>
</feature>
<evidence type="ECO:0000259" key="12">
    <source>
        <dbReference type="Pfam" id="PF02767"/>
    </source>
</evidence>
<organism evidence="14 15">
    <name type="scientific">Dialister pneumosintes</name>
    <dbReference type="NCBI Taxonomy" id="39950"/>
    <lineage>
        <taxon>Bacteria</taxon>
        <taxon>Bacillati</taxon>
        <taxon>Bacillota</taxon>
        <taxon>Negativicutes</taxon>
        <taxon>Veillonellales</taxon>
        <taxon>Veillonellaceae</taxon>
        <taxon>Dialister</taxon>
    </lineage>
</organism>
<dbReference type="Proteomes" id="UP000094757">
    <property type="component" value="Chromosome"/>
</dbReference>
<keyword evidence="7 10" id="KW-0235">DNA replication</keyword>
<proteinExistence type="inferred from homology"/>
<dbReference type="Pfam" id="PF02767">
    <property type="entry name" value="DNA_pol3_beta_2"/>
    <property type="match status" value="1"/>
</dbReference>
<dbReference type="NCBIfam" id="TIGR00663">
    <property type="entry name" value="dnan"/>
    <property type="match status" value="1"/>
</dbReference>
<evidence type="ECO:0000313" key="14">
    <source>
        <dbReference type="EMBL" id="AOH39489.1"/>
    </source>
</evidence>
<dbReference type="GO" id="GO:0003887">
    <property type="term" value="F:DNA-directed DNA polymerase activity"/>
    <property type="evidence" value="ECO:0007669"/>
    <property type="project" value="UniProtKB-UniRule"/>
</dbReference>
<dbReference type="PIRSF" id="PIRSF000804">
    <property type="entry name" value="DNA_pol_III_b"/>
    <property type="match status" value="1"/>
</dbReference>
<dbReference type="SMART" id="SM00480">
    <property type="entry name" value="POL3Bc"/>
    <property type="match status" value="1"/>
</dbReference>
<keyword evidence="8 10" id="KW-0239">DNA-directed DNA polymerase</keyword>
<evidence type="ECO:0000256" key="9">
    <source>
        <dbReference type="ARBA" id="ARBA00023125"/>
    </source>
</evidence>
<evidence type="ECO:0000259" key="13">
    <source>
        <dbReference type="Pfam" id="PF02768"/>
    </source>
</evidence>
<sequence length="370" mass="41390">MKVRFDKNILSHALDMVQRAAQNKITSNTNNGILIIAKDNKVTLQANDYTIGIKTTCDAIVEEEGDVVIASPQMPGMIRLLPGNEVIMENDHRDTLCHFKAGSAHYRFPTRSYDDFPLVEEMDRVNVCKLRCSDFIETTRLVSYAAAAEKNNPVFNGIYFEIKGSVFAMAATNTHRLATKDMSLTMPATSEGRMIVPSGILSDVCKLLPVEEDAEVEVSWAKSHAAFTFGNTYFITNLISGQYPDYHRVIPSRFDVEAVFNLKELSDAIRMVSPISRDVSYNTVNFNFDDNQVEIYAEDSDIGGSKVSIPAKLSGLLPLSIIFNCSYIEDILKHSTGDTITLHLMNRGPMLVEQEEDKNYKYVVTPMRGK</sequence>
<keyword evidence="4 10" id="KW-0963">Cytoplasm</keyword>
<comment type="function">
    <text evidence="10">Confers DNA tethering and processivity to DNA polymerases and other proteins. Acts as a clamp, forming a ring around DNA (a reaction catalyzed by the clamp-loading complex) which diffuses in an ATP-independent manner freely and bidirectionally along dsDNA. Initially characterized for its ability to contact the catalytic subunit of DNA polymerase III (Pol III), a complex, multichain enzyme responsible for most of the replicative synthesis in bacteria; Pol III exhibits 3'-5' exonuclease proofreading activity. The beta chain is required for initiation of replication as well as for processivity of DNA replication.</text>
</comment>
<dbReference type="Gene3D" id="3.70.10.10">
    <property type="match status" value="1"/>
</dbReference>
<dbReference type="InterPro" id="IPR022634">
    <property type="entry name" value="DNA_polIII_beta_N"/>
</dbReference>
<comment type="subunit">
    <text evidence="10">Forms a ring-shaped head-to-tail homodimer around DNA.</text>
</comment>
<keyword evidence="6 10" id="KW-0548">Nucleotidyltransferase</keyword>
<dbReference type="PANTHER" id="PTHR30478:SF0">
    <property type="entry name" value="BETA SLIDING CLAMP"/>
    <property type="match status" value="1"/>
</dbReference>
<dbReference type="CDD" id="cd00140">
    <property type="entry name" value="beta_clamp"/>
    <property type="match status" value="1"/>
</dbReference>
<name>A0A1B3WEX4_9FIRM</name>
<dbReference type="Pfam" id="PF00712">
    <property type="entry name" value="DNA_pol3_beta"/>
    <property type="match status" value="1"/>
</dbReference>
<keyword evidence="9" id="KW-0238">DNA-binding</keyword>
<dbReference type="EMBL" id="CP017037">
    <property type="protein sequence ID" value="AOH39489.1"/>
    <property type="molecule type" value="Genomic_DNA"/>
</dbReference>
<dbReference type="Gene3D" id="3.10.150.10">
    <property type="entry name" value="DNA Polymerase III, subunit A, domain 2"/>
    <property type="match status" value="1"/>
</dbReference>
<dbReference type="InterPro" id="IPR046938">
    <property type="entry name" value="DNA_clamp_sf"/>
</dbReference>
<accession>A0A1B3WEX4</accession>
<dbReference type="RefSeq" id="WP_022513783.1">
    <property type="nucleotide sequence ID" value="NZ_CP017037.1"/>
</dbReference>
<protein>
    <recommendedName>
        <fullName evidence="3 10">Beta sliding clamp</fullName>
    </recommendedName>
</protein>
<evidence type="ECO:0000256" key="6">
    <source>
        <dbReference type="ARBA" id="ARBA00022695"/>
    </source>
</evidence>
<evidence type="ECO:0000313" key="15">
    <source>
        <dbReference type="Proteomes" id="UP000094757"/>
    </source>
</evidence>
<evidence type="ECO:0000256" key="7">
    <source>
        <dbReference type="ARBA" id="ARBA00022705"/>
    </source>
</evidence>
<dbReference type="STRING" id="39950.BCB69_05770"/>
<evidence type="ECO:0000256" key="5">
    <source>
        <dbReference type="ARBA" id="ARBA00022679"/>
    </source>
</evidence>
<dbReference type="GO" id="GO:0005737">
    <property type="term" value="C:cytoplasm"/>
    <property type="evidence" value="ECO:0007669"/>
    <property type="project" value="UniProtKB-SubCell"/>
</dbReference>
<evidence type="ECO:0000256" key="1">
    <source>
        <dbReference type="ARBA" id="ARBA00004496"/>
    </source>
</evidence>
<evidence type="ECO:0000256" key="8">
    <source>
        <dbReference type="ARBA" id="ARBA00022932"/>
    </source>
</evidence>
<dbReference type="AlphaFoldDB" id="A0A1B3WEX4"/>
<comment type="subcellular location">
    <subcellularLocation>
        <location evidence="1 10">Cytoplasm</location>
    </subcellularLocation>
</comment>
<evidence type="ECO:0000256" key="3">
    <source>
        <dbReference type="ARBA" id="ARBA00021035"/>
    </source>
</evidence>
<dbReference type="GO" id="GO:0008408">
    <property type="term" value="F:3'-5' exonuclease activity"/>
    <property type="evidence" value="ECO:0007669"/>
    <property type="project" value="InterPro"/>
</dbReference>
<feature type="domain" description="DNA polymerase III beta sliding clamp C-terminal" evidence="13">
    <location>
        <begin position="248"/>
        <end position="368"/>
    </location>
</feature>